<evidence type="ECO:0000256" key="8">
    <source>
        <dbReference type="SAM" id="Phobius"/>
    </source>
</evidence>
<dbReference type="Pfam" id="PF00001">
    <property type="entry name" value="7tm_1"/>
    <property type="match status" value="1"/>
</dbReference>
<dbReference type="SUPFAM" id="SSF81321">
    <property type="entry name" value="Family A G protein-coupled receptor-like"/>
    <property type="match status" value="1"/>
</dbReference>
<dbReference type="Proteomes" id="UP001163046">
    <property type="component" value="Unassembled WGS sequence"/>
</dbReference>
<keyword evidence="6" id="KW-0675">Receptor</keyword>
<name>A0A9W9ZB45_9CNID</name>
<feature type="transmembrane region" description="Helical" evidence="8">
    <location>
        <begin position="12"/>
        <end position="31"/>
    </location>
</feature>
<dbReference type="GO" id="GO:0004930">
    <property type="term" value="F:G protein-coupled receptor activity"/>
    <property type="evidence" value="ECO:0007669"/>
    <property type="project" value="UniProtKB-KW"/>
</dbReference>
<feature type="transmembrane region" description="Helical" evidence="8">
    <location>
        <begin position="99"/>
        <end position="119"/>
    </location>
</feature>
<keyword evidence="7" id="KW-0807">Transducer</keyword>
<evidence type="ECO:0000256" key="6">
    <source>
        <dbReference type="ARBA" id="ARBA00023170"/>
    </source>
</evidence>
<keyword evidence="5 8" id="KW-0472">Membrane</keyword>
<reference evidence="10" key="1">
    <citation type="submission" date="2023-01" db="EMBL/GenBank/DDBJ databases">
        <title>Genome assembly of the deep-sea coral Lophelia pertusa.</title>
        <authorList>
            <person name="Herrera S."/>
            <person name="Cordes E."/>
        </authorList>
    </citation>
    <scope>NUCLEOTIDE SEQUENCE</scope>
    <source>
        <strain evidence="10">USNM1676648</strain>
        <tissue evidence="10">Polyp</tissue>
    </source>
</reference>
<evidence type="ECO:0000313" key="10">
    <source>
        <dbReference type="EMBL" id="KAJ7378100.1"/>
    </source>
</evidence>
<evidence type="ECO:0000256" key="7">
    <source>
        <dbReference type="ARBA" id="ARBA00023224"/>
    </source>
</evidence>
<evidence type="ECO:0000256" key="1">
    <source>
        <dbReference type="ARBA" id="ARBA00004141"/>
    </source>
</evidence>
<evidence type="ECO:0000256" key="5">
    <source>
        <dbReference type="ARBA" id="ARBA00023136"/>
    </source>
</evidence>
<feature type="transmembrane region" description="Helical" evidence="8">
    <location>
        <begin position="51"/>
        <end position="72"/>
    </location>
</feature>
<dbReference type="CDD" id="cd00637">
    <property type="entry name" value="7tm_classA_rhodopsin-like"/>
    <property type="match status" value="1"/>
</dbReference>
<feature type="transmembrane region" description="Helical" evidence="8">
    <location>
        <begin position="170"/>
        <end position="191"/>
    </location>
</feature>
<comment type="caution">
    <text evidence="10">The sequence shown here is derived from an EMBL/GenBank/DDBJ whole genome shotgun (WGS) entry which is preliminary data.</text>
</comment>
<keyword evidence="2 8" id="KW-0812">Transmembrane</keyword>
<dbReference type="InterPro" id="IPR000276">
    <property type="entry name" value="GPCR_Rhodpsn"/>
</dbReference>
<keyword evidence="11" id="KW-1185">Reference proteome</keyword>
<comment type="subcellular location">
    <subcellularLocation>
        <location evidence="1">Membrane</location>
        <topology evidence="1">Multi-pass membrane protein</topology>
    </subcellularLocation>
</comment>
<dbReference type="EMBL" id="MU826369">
    <property type="protein sequence ID" value="KAJ7378100.1"/>
    <property type="molecule type" value="Genomic_DNA"/>
</dbReference>
<dbReference type="AlphaFoldDB" id="A0A9W9ZB45"/>
<evidence type="ECO:0000256" key="4">
    <source>
        <dbReference type="ARBA" id="ARBA00023040"/>
    </source>
</evidence>
<keyword evidence="3 8" id="KW-1133">Transmembrane helix</keyword>
<sequence>MTKKKDHRKTLSKFFIFHLALADIVFRILGIHELIAKRVSHGVLSLSHCKIIVLFQYTCEAVLFVLLAGIALDRSINIIRPLQSFKNSRYSGYCHRKRNVALIWIYALSISAAFIYSATTRRFTRQFSRPGNSSIPNITNNSSELPEHLTYTSPRVHCVAGPRAALRSQIAFTIYFVCGFFLPLCIMIICYTKVFNFLSNRAKHSMLNHSVVRSKMKTVSILFNITGFQLPF</sequence>
<dbReference type="OrthoDB" id="6022667at2759"/>
<evidence type="ECO:0000313" key="11">
    <source>
        <dbReference type="Proteomes" id="UP001163046"/>
    </source>
</evidence>
<dbReference type="PANTHER" id="PTHR45695:SF9">
    <property type="entry name" value="LEUCOKININ RECEPTOR"/>
    <property type="match status" value="1"/>
</dbReference>
<feature type="domain" description="G-protein coupled receptors family 1 profile" evidence="9">
    <location>
        <begin position="1"/>
        <end position="232"/>
    </location>
</feature>
<gene>
    <name evidence="10" type="ORF">OS493_024764</name>
</gene>
<dbReference type="PRINTS" id="PR00237">
    <property type="entry name" value="GPCRRHODOPSN"/>
</dbReference>
<dbReference type="GO" id="GO:0005886">
    <property type="term" value="C:plasma membrane"/>
    <property type="evidence" value="ECO:0007669"/>
    <property type="project" value="TreeGrafter"/>
</dbReference>
<evidence type="ECO:0000256" key="3">
    <source>
        <dbReference type="ARBA" id="ARBA00022989"/>
    </source>
</evidence>
<dbReference type="Gene3D" id="1.20.1070.10">
    <property type="entry name" value="Rhodopsin 7-helix transmembrane proteins"/>
    <property type="match status" value="1"/>
</dbReference>
<organism evidence="10 11">
    <name type="scientific">Desmophyllum pertusum</name>
    <dbReference type="NCBI Taxonomy" id="174260"/>
    <lineage>
        <taxon>Eukaryota</taxon>
        <taxon>Metazoa</taxon>
        <taxon>Cnidaria</taxon>
        <taxon>Anthozoa</taxon>
        <taxon>Hexacorallia</taxon>
        <taxon>Scleractinia</taxon>
        <taxon>Caryophylliina</taxon>
        <taxon>Caryophylliidae</taxon>
        <taxon>Desmophyllum</taxon>
    </lineage>
</organism>
<proteinExistence type="predicted"/>
<evidence type="ECO:0000256" key="2">
    <source>
        <dbReference type="ARBA" id="ARBA00022692"/>
    </source>
</evidence>
<dbReference type="PROSITE" id="PS50262">
    <property type="entry name" value="G_PROTEIN_RECEP_F1_2"/>
    <property type="match status" value="1"/>
</dbReference>
<dbReference type="InterPro" id="IPR017452">
    <property type="entry name" value="GPCR_Rhodpsn_7TM"/>
</dbReference>
<keyword evidence="4" id="KW-0297">G-protein coupled receptor</keyword>
<protein>
    <recommendedName>
        <fullName evidence="9">G-protein coupled receptors family 1 profile domain-containing protein</fullName>
    </recommendedName>
</protein>
<dbReference type="PANTHER" id="PTHR45695">
    <property type="entry name" value="LEUCOKININ RECEPTOR-RELATED"/>
    <property type="match status" value="1"/>
</dbReference>
<evidence type="ECO:0000259" key="9">
    <source>
        <dbReference type="PROSITE" id="PS50262"/>
    </source>
</evidence>
<accession>A0A9W9ZB45</accession>